<sequence>MQIQVHGDNHVEGSAQLAEWVSASISSKLERFDDVVTRVVVHIADENGDKAGPHDKRCQIEARPKGQQPVSVTHKAESVHLAVDGAIEKLNTSLTTLYGKLRAKRVSPQLAPEPVDPADQDALLEEDFLADEQSRSAGE</sequence>
<gene>
    <name evidence="2" type="ORF">SAMN05216198_2251</name>
</gene>
<name>A0A1H1TAN0_9GAMM</name>
<dbReference type="Pfam" id="PF02482">
    <property type="entry name" value="Ribosomal_S30AE"/>
    <property type="match status" value="1"/>
</dbReference>
<dbReference type="OrthoDB" id="121633at2"/>
<reference evidence="3" key="1">
    <citation type="submission" date="2016-10" db="EMBL/GenBank/DDBJ databases">
        <authorList>
            <person name="Varghese N."/>
            <person name="Submissions S."/>
        </authorList>
    </citation>
    <scope>NUCLEOTIDE SEQUENCE [LARGE SCALE GENOMIC DNA]</scope>
    <source>
        <strain evidence="3">2SM5</strain>
    </source>
</reference>
<dbReference type="InterPro" id="IPR036567">
    <property type="entry name" value="RHF-like"/>
</dbReference>
<dbReference type="InterPro" id="IPR003489">
    <property type="entry name" value="RHF/RaiA"/>
</dbReference>
<keyword evidence="3" id="KW-1185">Reference proteome</keyword>
<organism evidence="2 3">
    <name type="scientific">Halopseudomonas litoralis</name>
    <dbReference type="NCBI Taxonomy" id="797277"/>
    <lineage>
        <taxon>Bacteria</taxon>
        <taxon>Pseudomonadati</taxon>
        <taxon>Pseudomonadota</taxon>
        <taxon>Gammaproteobacteria</taxon>
        <taxon>Pseudomonadales</taxon>
        <taxon>Pseudomonadaceae</taxon>
        <taxon>Halopseudomonas</taxon>
    </lineage>
</organism>
<dbReference type="Gene3D" id="3.30.160.100">
    <property type="entry name" value="Ribosome hibernation promotion factor-like"/>
    <property type="match status" value="1"/>
</dbReference>
<evidence type="ECO:0000313" key="3">
    <source>
        <dbReference type="Proteomes" id="UP000243426"/>
    </source>
</evidence>
<evidence type="ECO:0000313" key="2">
    <source>
        <dbReference type="EMBL" id="SDS57141.1"/>
    </source>
</evidence>
<dbReference type="Proteomes" id="UP000243426">
    <property type="component" value="Chromosome I"/>
</dbReference>
<dbReference type="AlphaFoldDB" id="A0A1H1TAN0"/>
<dbReference type="STRING" id="797277.SAMN05216198_2251"/>
<dbReference type="RefSeq" id="WP_090273388.1">
    <property type="nucleotide sequence ID" value="NZ_LT629748.1"/>
</dbReference>
<accession>A0A1H1TAN0</accession>
<feature type="region of interest" description="Disordered" evidence="1">
    <location>
        <begin position="103"/>
        <end position="123"/>
    </location>
</feature>
<dbReference type="EMBL" id="LT629748">
    <property type="protein sequence ID" value="SDS57141.1"/>
    <property type="molecule type" value="Genomic_DNA"/>
</dbReference>
<dbReference type="SUPFAM" id="SSF69754">
    <property type="entry name" value="Ribosome binding protein Y (YfiA homologue)"/>
    <property type="match status" value="1"/>
</dbReference>
<evidence type="ECO:0000256" key="1">
    <source>
        <dbReference type="SAM" id="MobiDB-lite"/>
    </source>
</evidence>
<protein>
    <submittedName>
        <fullName evidence="2">Ribosomal subunit interface protein</fullName>
    </submittedName>
</protein>
<proteinExistence type="predicted"/>